<dbReference type="Pfam" id="PF08240">
    <property type="entry name" value="ADH_N"/>
    <property type="match status" value="1"/>
</dbReference>
<comment type="similarity">
    <text evidence="5">Belongs to the zinc-containing alcohol dehydrogenase family.</text>
</comment>
<dbReference type="InterPro" id="IPR011032">
    <property type="entry name" value="GroES-like_sf"/>
</dbReference>
<evidence type="ECO:0000256" key="1">
    <source>
        <dbReference type="ARBA" id="ARBA00001947"/>
    </source>
</evidence>
<dbReference type="Proteomes" id="UP001630127">
    <property type="component" value="Unassembled WGS sequence"/>
</dbReference>
<dbReference type="InterPro" id="IPR047109">
    <property type="entry name" value="CAD-like"/>
</dbReference>
<keyword evidence="3 5" id="KW-0862">Zinc</keyword>
<dbReference type="SUPFAM" id="SSF50129">
    <property type="entry name" value="GroES-like"/>
    <property type="match status" value="1"/>
</dbReference>
<dbReference type="AlphaFoldDB" id="A0ABD3ACR7"/>
<comment type="cofactor">
    <cofactor evidence="1 5">
        <name>Zn(2+)</name>
        <dbReference type="ChEBI" id="CHEBI:29105"/>
    </cofactor>
</comment>
<dbReference type="PANTHER" id="PTHR42683">
    <property type="entry name" value="ALDEHYDE REDUCTASE"/>
    <property type="match status" value="1"/>
</dbReference>
<sequence length="353" mass="37734">MAGKSQDDGQTVKAIGWAAREVSGAISPFDFSRRAPGERDVQVKILYCGICSFDTEMVNNKFGFTRYPFVLGHEIVGVVSEVGRKVQKFKIGEKVGVGTMIGSCRTCYSCTHNLENYCPKVILTEATSGGCSNLVIANEDFVFHWPVNLPLDLGAPLLCAGITVYSPLKNFELDKPGLRIGVVGLGGIGHIAVKFAKAFGAKVTVISSSENKKVEAIEKYGADSFLVSSDPGQMLAAAGTLDGVIDTVPAPHSIVPFLDLLLPRGKLIILGAPMEPFVLPIYPLLQGGRVVAGSATGGLKQIQEMLHFAAEHKIVADGEVIPIDDINTAIKRIEKGDVKYRFVVDIGNTLKSA</sequence>
<dbReference type="InterPro" id="IPR013149">
    <property type="entry name" value="ADH-like_C"/>
</dbReference>
<dbReference type="Gene3D" id="3.40.50.720">
    <property type="entry name" value="NAD(P)-binding Rossmann-like Domain"/>
    <property type="match status" value="1"/>
</dbReference>
<dbReference type="SUPFAM" id="SSF51735">
    <property type="entry name" value="NAD(P)-binding Rossmann-fold domains"/>
    <property type="match status" value="1"/>
</dbReference>
<evidence type="ECO:0000256" key="3">
    <source>
        <dbReference type="ARBA" id="ARBA00022833"/>
    </source>
</evidence>
<dbReference type="InterPro" id="IPR013154">
    <property type="entry name" value="ADH-like_N"/>
</dbReference>
<dbReference type="Pfam" id="PF00107">
    <property type="entry name" value="ADH_zinc_N"/>
    <property type="match status" value="1"/>
</dbReference>
<keyword evidence="2 5" id="KW-0479">Metal-binding</keyword>
<dbReference type="InterPro" id="IPR002328">
    <property type="entry name" value="ADH_Zn_CS"/>
</dbReference>
<evidence type="ECO:0000256" key="2">
    <source>
        <dbReference type="ARBA" id="ARBA00022723"/>
    </source>
</evidence>
<reference evidence="7 8" key="1">
    <citation type="submission" date="2024-11" db="EMBL/GenBank/DDBJ databases">
        <title>A near-complete genome assembly of Cinchona calisaya.</title>
        <authorList>
            <person name="Lian D.C."/>
            <person name="Zhao X.W."/>
            <person name="Wei L."/>
        </authorList>
    </citation>
    <scope>NUCLEOTIDE SEQUENCE [LARGE SCALE GENOMIC DNA]</scope>
    <source>
        <tissue evidence="7">Nenye</tissue>
    </source>
</reference>
<dbReference type="FunFam" id="3.40.50.720:FF:000022">
    <property type="entry name" value="Cinnamyl alcohol dehydrogenase"/>
    <property type="match status" value="1"/>
</dbReference>
<proteinExistence type="inferred from homology"/>
<keyword evidence="4" id="KW-0560">Oxidoreductase</keyword>
<comment type="caution">
    <text evidence="7">The sequence shown here is derived from an EMBL/GenBank/DDBJ whole genome shotgun (WGS) entry which is preliminary data.</text>
</comment>
<evidence type="ECO:0000256" key="5">
    <source>
        <dbReference type="RuleBase" id="RU361277"/>
    </source>
</evidence>
<name>A0ABD3ACR7_9GENT</name>
<dbReference type="EMBL" id="JBJUIK010000005">
    <property type="protein sequence ID" value="KAL3527478.1"/>
    <property type="molecule type" value="Genomic_DNA"/>
</dbReference>
<dbReference type="PROSITE" id="PS00059">
    <property type="entry name" value="ADH_ZINC"/>
    <property type="match status" value="1"/>
</dbReference>
<dbReference type="InterPro" id="IPR036291">
    <property type="entry name" value="NAD(P)-bd_dom_sf"/>
</dbReference>
<protein>
    <recommendedName>
        <fullName evidence="6">Enoyl reductase (ER) domain-containing protein</fullName>
    </recommendedName>
</protein>
<accession>A0ABD3ACR7</accession>
<gene>
    <name evidence="7" type="ORF">ACH5RR_012134</name>
</gene>
<dbReference type="Gene3D" id="3.90.180.10">
    <property type="entry name" value="Medium-chain alcohol dehydrogenases, catalytic domain"/>
    <property type="match status" value="1"/>
</dbReference>
<dbReference type="GO" id="GO:0046872">
    <property type="term" value="F:metal ion binding"/>
    <property type="evidence" value="ECO:0007669"/>
    <property type="project" value="UniProtKB-KW"/>
</dbReference>
<evidence type="ECO:0000259" key="6">
    <source>
        <dbReference type="SMART" id="SM00829"/>
    </source>
</evidence>
<dbReference type="CDD" id="cd05283">
    <property type="entry name" value="CAD1"/>
    <property type="match status" value="1"/>
</dbReference>
<dbReference type="InterPro" id="IPR020843">
    <property type="entry name" value="ER"/>
</dbReference>
<dbReference type="GO" id="GO:0016491">
    <property type="term" value="F:oxidoreductase activity"/>
    <property type="evidence" value="ECO:0007669"/>
    <property type="project" value="UniProtKB-KW"/>
</dbReference>
<feature type="domain" description="Enoyl reductase (ER)" evidence="6">
    <location>
        <begin position="24"/>
        <end position="344"/>
    </location>
</feature>
<keyword evidence="8" id="KW-1185">Reference proteome</keyword>
<evidence type="ECO:0000313" key="8">
    <source>
        <dbReference type="Proteomes" id="UP001630127"/>
    </source>
</evidence>
<evidence type="ECO:0000256" key="4">
    <source>
        <dbReference type="ARBA" id="ARBA00023002"/>
    </source>
</evidence>
<evidence type="ECO:0000313" key="7">
    <source>
        <dbReference type="EMBL" id="KAL3527478.1"/>
    </source>
</evidence>
<organism evidence="7 8">
    <name type="scientific">Cinchona calisaya</name>
    <dbReference type="NCBI Taxonomy" id="153742"/>
    <lineage>
        <taxon>Eukaryota</taxon>
        <taxon>Viridiplantae</taxon>
        <taxon>Streptophyta</taxon>
        <taxon>Embryophyta</taxon>
        <taxon>Tracheophyta</taxon>
        <taxon>Spermatophyta</taxon>
        <taxon>Magnoliopsida</taxon>
        <taxon>eudicotyledons</taxon>
        <taxon>Gunneridae</taxon>
        <taxon>Pentapetalae</taxon>
        <taxon>asterids</taxon>
        <taxon>lamiids</taxon>
        <taxon>Gentianales</taxon>
        <taxon>Rubiaceae</taxon>
        <taxon>Cinchonoideae</taxon>
        <taxon>Cinchoneae</taxon>
        <taxon>Cinchona</taxon>
    </lineage>
</organism>
<dbReference type="SMART" id="SM00829">
    <property type="entry name" value="PKS_ER"/>
    <property type="match status" value="1"/>
</dbReference>